<dbReference type="Pfam" id="PF08592">
    <property type="entry name" value="Anthrone_oxy"/>
    <property type="match status" value="1"/>
</dbReference>
<comment type="similarity">
    <text evidence="7">Belongs to the anthrone oxygenase family.</text>
</comment>
<reference evidence="9 10" key="1">
    <citation type="journal article" date="2011" name="Nat. Biotechnol.">
        <title>Comparative genomic analysis of the thermophilic biomass-degrading fungi Myceliophthora thermophila and Thielavia terrestris.</title>
        <authorList>
            <person name="Berka R.M."/>
            <person name="Grigoriev I.V."/>
            <person name="Otillar R."/>
            <person name="Salamov A."/>
            <person name="Grimwood J."/>
            <person name="Reid I."/>
            <person name="Ishmael N."/>
            <person name="John T."/>
            <person name="Darmond C."/>
            <person name="Moisan M.-C."/>
            <person name="Henrissat B."/>
            <person name="Coutinho P.M."/>
            <person name="Lombard V."/>
            <person name="Natvig D.O."/>
            <person name="Lindquist E."/>
            <person name="Schmutz J."/>
            <person name="Lucas S."/>
            <person name="Harris P."/>
            <person name="Powlowski J."/>
            <person name="Bellemare A."/>
            <person name="Taylor D."/>
            <person name="Butler G."/>
            <person name="de Vries R.P."/>
            <person name="Allijn I.E."/>
            <person name="van den Brink J."/>
            <person name="Ushinsky S."/>
            <person name="Storms R."/>
            <person name="Powell A.J."/>
            <person name="Paulsen I.T."/>
            <person name="Elbourne L.D.H."/>
            <person name="Baker S.E."/>
            <person name="Magnuson J."/>
            <person name="LaBoissiere S."/>
            <person name="Clutterbuck A.J."/>
            <person name="Martinez D."/>
            <person name="Wogulis M."/>
            <person name="de Leon A.L."/>
            <person name="Rey M.W."/>
            <person name="Tsang A."/>
        </authorList>
    </citation>
    <scope>NUCLEOTIDE SEQUENCE [LARGE SCALE GENOMIC DNA]</scope>
    <source>
        <strain evidence="10">ATCC 38088 / NRRL 8126</strain>
    </source>
</reference>
<dbReference type="OrthoDB" id="5954308at2759"/>
<sequence>MDKSKRSADKSAKEPSSMRGVQAAAAALGFVLSGTMLGMFITIPVILDTQTDALQICRQWARAFHYGHVAGPGLCGATLLLHLYAAFKGRKDPGQDKAKAKAARKRQLAAGLATMGMVPYTWLTMSSTNNALFAQLAGGAADLASVRHLVGVWSWLHFVRCMFPLTGAILGLGVFL</sequence>
<dbReference type="PANTHER" id="PTHR35042:SF3">
    <property type="entry name" value="ANTHRONE OXYGENASE-RELATED"/>
    <property type="match status" value="1"/>
</dbReference>
<comment type="subcellular location">
    <subcellularLocation>
        <location evidence="1">Membrane</location>
        <topology evidence="1">Multi-pass membrane protein</topology>
    </subcellularLocation>
</comment>
<feature type="transmembrane region" description="Helical" evidence="8">
    <location>
        <begin position="21"/>
        <end position="46"/>
    </location>
</feature>
<keyword evidence="4" id="KW-0560">Oxidoreductase</keyword>
<keyword evidence="2 8" id="KW-0812">Transmembrane</keyword>
<evidence type="ECO:0000256" key="7">
    <source>
        <dbReference type="ARBA" id="ARBA00034313"/>
    </source>
</evidence>
<evidence type="ECO:0000313" key="9">
    <source>
        <dbReference type="EMBL" id="AEO66252.1"/>
    </source>
</evidence>
<accession>G2QYR0</accession>
<evidence type="ECO:0000256" key="5">
    <source>
        <dbReference type="ARBA" id="ARBA00023033"/>
    </source>
</evidence>
<dbReference type="InterPro" id="IPR013901">
    <property type="entry name" value="Anthrone_oxy"/>
</dbReference>
<name>G2QYR0_THETT</name>
<gene>
    <name evidence="9" type="ORF">THITE_2087724</name>
</gene>
<evidence type="ECO:0000313" key="10">
    <source>
        <dbReference type="Proteomes" id="UP000008181"/>
    </source>
</evidence>
<dbReference type="KEGG" id="ttt:THITE_2087724"/>
<keyword evidence="3 8" id="KW-1133">Transmembrane helix</keyword>
<dbReference type="eggNOG" id="ENOG502SR2H">
    <property type="taxonomic scope" value="Eukaryota"/>
</dbReference>
<keyword evidence="6 8" id="KW-0472">Membrane</keyword>
<dbReference type="GeneID" id="11515265"/>
<organism evidence="9 10">
    <name type="scientific">Thermothielavioides terrestris (strain ATCC 38088 / NRRL 8126)</name>
    <name type="common">Thielavia terrestris</name>
    <dbReference type="NCBI Taxonomy" id="578455"/>
    <lineage>
        <taxon>Eukaryota</taxon>
        <taxon>Fungi</taxon>
        <taxon>Dikarya</taxon>
        <taxon>Ascomycota</taxon>
        <taxon>Pezizomycotina</taxon>
        <taxon>Sordariomycetes</taxon>
        <taxon>Sordariomycetidae</taxon>
        <taxon>Sordariales</taxon>
        <taxon>Chaetomiaceae</taxon>
        <taxon>Thermothielavioides</taxon>
        <taxon>Thermothielavioides terrestris</taxon>
    </lineage>
</organism>
<evidence type="ECO:0000256" key="3">
    <source>
        <dbReference type="ARBA" id="ARBA00022989"/>
    </source>
</evidence>
<evidence type="ECO:0000256" key="2">
    <source>
        <dbReference type="ARBA" id="ARBA00022692"/>
    </source>
</evidence>
<dbReference type="AlphaFoldDB" id="G2QYR0"/>
<feature type="transmembrane region" description="Helical" evidence="8">
    <location>
        <begin position="108"/>
        <end position="125"/>
    </location>
</feature>
<proteinExistence type="inferred from homology"/>
<dbReference type="PANTHER" id="PTHR35042">
    <property type="entry name" value="ANTHRONE OXYGENASE ENCC"/>
    <property type="match status" value="1"/>
</dbReference>
<evidence type="ECO:0000256" key="1">
    <source>
        <dbReference type="ARBA" id="ARBA00004141"/>
    </source>
</evidence>
<dbReference type="Proteomes" id="UP000008181">
    <property type="component" value="Chromosome 2"/>
</dbReference>
<evidence type="ECO:0000256" key="8">
    <source>
        <dbReference type="SAM" id="Phobius"/>
    </source>
</evidence>
<evidence type="ECO:0000256" key="4">
    <source>
        <dbReference type="ARBA" id="ARBA00023002"/>
    </source>
</evidence>
<dbReference type="HOGENOM" id="CLU_105974_0_0_1"/>
<evidence type="ECO:0000256" key="6">
    <source>
        <dbReference type="ARBA" id="ARBA00023136"/>
    </source>
</evidence>
<protein>
    <submittedName>
        <fullName evidence="9">Uncharacterized protein</fullName>
    </submittedName>
</protein>
<feature type="transmembrane region" description="Helical" evidence="8">
    <location>
        <begin position="155"/>
        <end position="175"/>
    </location>
</feature>
<dbReference type="GO" id="GO:0004497">
    <property type="term" value="F:monooxygenase activity"/>
    <property type="evidence" value="ECO:0007669"/>
    <property type="project" value="UniProtKB-KW"/>
</dbReference>
<dbReference type="GO" id="GO:0016020">
    <property type="term" value="C:membrane"/>
    <property type="evidence" value="ECO:0007669"/>
    <property type="project" value="UniProtKB-SubCell"/>
</dbReference>
<keyword evidence="5" id="KW-0503">Monooxygenase</keyword>
<keyword evidence="10" id="KW-1185">Reference proteome</keyword>
<dbReference type="EMBL" id="CP003010">
    <property type="protein sequence ID" value="AEO66252.1"/>
    <property type="molecule type" value="Genomic_DNA"/>
</dbReference>
<feature type="transmembrane region" description="Helical" evidence="8">
    <location>
        <begin position="66"/>
        <end position="87"/>
    </location>
</feature>
<dbReference type="RefSeq" id="XP_003652588.1">
    <property type="nucleotide sequence ID" value="XM_003652540.1"/>
</dbReference>